<dbReference type="Proteomes" id="UP000593572">
    <property type="component" value="Unassembled WGS sequence"/>
</dbReference>
<accession>A0A7J8NF62</accession>
<name>A0A7J8NF62_9ROSI</name>
<evidence type="ECO:0000256" key="1">
    <source>
        <dbReference type="SAM" id="SignalP"/>
    </source>
</evidence>
<feature type="chain" id="PRO_5029476252" evidence="1">
    <location>
        <begin position="22"/>
        <end position="143"/>
    </location>
</feature>
<evidence type="ECO:0000313" key="3">
    <source>
        <dbReference type="Proteomes" id="UP000593572"/>
    </source>
</evidence>
<protein>
    <submittedName>
        <fullName evidence="2">Uncharacterized protein</fullName>
    </submittedName>
</protein>
<gene>
    <name evidence="2" type="ORF">Golob_025180</name>
</gene>
<dbReference type="AlphaFoldDB" id="A0A7J8NF62"/>
<reference evidence="2 3" key="1">
    <citation type="journal article" date="2019" name="Genome Biol. Evol.">
        <title>Insights into the evolution of the New World diploid cottons (Gossypium, subgenus Houzingenia) based on genome sequencing.</title>
        <authorList>
            <person name="Grover C.E."/>
            <person name="Arick M.A. 2nd"/>
            <person name="Thrash A."/>
            <person name="Conover J.L."/>
            <person name="Sanders W.S."/>
            <person name="Peterson D.G."/>
            <person name="Frelichowski J.E."/>
            <person name="Scheffler J.A."/>
            <person name="Scheffler B.E."/>
            <person name="Wendel J.F."/>
        </authorList>
    </citation>
    <scope>NUCLEOTIDE SEQUENCE [LARGE SCALE GENOMIC DNA]</scope>
    <source>
        <strain evidence="2">157</strain>
        <tissue evidence="2">Leaf</tissue>
    </source>
</reference>
<keyword evidence="3" id="KW-1185">Reference proteome</keyword>
<evidence type="ECO:0000313" key="2">
    <source>
        <dbReference type="EMBL" id="MBA0575638.1"/>
    </source>
</evidence>
<comment type="caution">
    <text evidence="2">The sequence shown here is derived from an EMBL/GenBank/DDBJ whole genome shotgun (WGS) entry which is preliminary data.</text>
</comment>
<feature type="signal peptide" evidence="1">
    <location>
        <begin position="1"/>
        <end position="21"/>
    </location>
</feature>
<organism evidence="2 3">
    <name type="scientific">Gossypium lobatum</name>
    <dbReference type="NCBI Taxonomy" id="34289"/>
    <lineage>
        <taxon>Eukaryota</taxon>
        <taxon>Viridiplantae</taxon>
        <taxon>Streptophyta</taxon>
        <taxon>Embryophyta</taxon>
        <taxon>Tracheophyta</taxon>
        <taxon>Spermatophyta</taxon>
        <taxon>Magnoliopsida</taxon>
        <taxon>eudicotyledons</taxon>
        <taxon>Gunneridae</taxon>
        <taxon>Pentapetalae</taxon>
        <taxon>rosids</taxon>
        <taxon>malvids</taxon>
        <taxon>Malvales</taxon>
        <taxon>Malvaceae</taxon>
        <taxon>Malvoideae</taxon>
        <taxon>Gossypium</taxon>
    </lineage>
</organism>
<dbReference type="EMBL" id="JABEZX010235238">
    <property type="protein sequence ID" value="MBA0575638.1"/>
    <property type="molecule type" value="Genomic_DNA"/>
</dbReference>
<proteinExistence type="predicted"/>
<sequence length="143" mass="16408">MIKLFTLLKSIAITYFDVALQQYRVGWTGREETYRSVDGVQRQPTRNMRVTIYFDATFDRHSSRVVSRLVVQDLGGKILASKMVIHSAISFPFAAEAHARSANEYAHIRAHEALKMGEGKYLVGAVPNYIRHEMENRRPMHPD</sequence>
<keyword evidence="1" id="KW-0732">Signal</keyword>